<keyword evidence="3" id="KW-0614">Plasmid</keyword>
<dbReference type="InterPro" id="IPR000073">
    <property type="entry name" value="AB_hydrolase_1"/>
</dbReference>
<feature type="domain" description="AB hydrolase-1" evidence="2">
    <location>
        <begin position="102"/>
        <end position="312"/>
    </location>
</feature>
<gene>
    <name evidence="3" type="ordered locus">CNE_BB1p13080</name>
</gene>
<reference evidence="3 4" key="1">
    <citation type="journal article" date="2011" name="J. Bacteriol.">
        <title>Complete genome sequence of the type strain Cupriavidus necator N-1.</title>
        <authorList>
            <person name="Poehlein A."/>
            <person name="Kusian B."/>
            <person name="Friedrich B."/>
            <person name="Daniel R."/>
            <person name="Bowien B."/>
        </authorList>
    </citation>
    <scope>NUCLEOTIDE SEQUENCE [LARGE SCALE GENOMIC DNA]</scope>
    <source>
        <strain evidence="4">ATCC 43291 / DSM 13513 / CCUG 52238 / LMG 8453 / N-1</strain>
        <plasmid evidence="3 4">pBB1</plasmid>
    </source>
</reference>
<dbReference type="Gene3D" id="3.40.50.1820">
    <property type="entry name" value="alpha/beta hydrolase"/>
    <property type="match status" value="1"/>
</dbReference>
<sequence>MASLLKPETSPSTPVPVDHLPAWPNYRHVLLSLAMSERSTSSAARENLMNNPLIQSMKRAAGYGSVHDVPQLAAGFTDVFESYLVPAGGLTLHAVVGGQGTPLLLLGGWPQNWFAWRYLMLPLARSFTVIAVDPRGVGLSDKPATGYDSKTLAADMFALMDALGFERFAMVGHDIGMWTGFAMAYDQPGRIERIALGEALIPGVSDSPPLLSDERWLSDFLWHFNFNRAREVNERLVEGRESIYFGHQFATKAGSPDAVPAYARAFYIEQLRRDPHALRASFDYYRAIDESIPQNRERARSAKLTLPVLAFAGELACGGSVEAELRTVADNVQSVIIAGSGHYPAEEKPEAMLEALQAFLAPYADAKIICGTS</sequence>
<dbReference type="AlphaFoldDB" id="F8GW18"/>
<dbReference type="EMBL" id="CP002879">
    <property type="protein sequence ID" value="AEI82707.1"/>
    <property type="molecule type" value="Genomic_DNA"/>
</dbReference>
<evidence type="ECO:0000313" key="4">
    <source>
        <dbReference type="Proteomes" id="UP000006798"/>
    </source>
</evidence>
<organism evidence="3 4">
    <name type="scientific">Cupriavidus necator (strain ATCC 43291 / DSM 13513 / CCUG 52238 / LMG 8453 / N-1)</name>
    <name type="common">Ralstonia eutropha</name>
    <dbReference type="NCBI Taxonomy" id="1042878"/>
    <lineage>
        <taxon>Bacteria</taxon>
        <taxon>Pseudomonadati</taxon>
        <taxon>Pseudomonadota</taxon>
        <taxon>Betaproteobacteria</taxon>
        <taxon>Burkholderiales</taxon>
        <taxon>Burkholderiaceae</taxon>
        <taxon>Cupriavidus</taxon>
    </lineage>
</organism>
<dbReference type="Pfam" id="PF00561">
    <property type="entry name" value="Abhydrolase_1"/>
    <property type="match status" value="1"/>
</dbReference>
<dbReference type="SUPFAM" id="SSF53474">
    <property type="entry name" value="alpha/beta-Hydrolases"/>
    <property type="match status" value="1"/>
</dbReference>
<dbReference type="InterPro" id="IPR000639">
    <property type="entry name" value="Epox_hydrolase-like"/>
</dbReference>
<proteinExistence type="predicted"/>
<evidence type="ECO:0000313" key="3">
    <source>
        <dbReference type="EMBL" id="AEI82707.1"/>
    </source>
</evidence>
<dbReference type="PANTHER" id="PTHR43329">
    <property type="entry name" value="EPOXIDE HYDROLASE"/>
    <property type="match status" value="1"/>
</dbReference>
<dbReference type="PRINTS" id="PR00412">
    <property type="entry name" value="EPOXHYDRLASE"/>
</dbReference>
<accession>F8GW18</accession>
<dbReference type="InterPro" id="IPR029058">
    <property type="entry name" value="AB_hydrolase_fold"/>
</dbReference>
<name>F8GW18_CUPNN</name>
<evidence type="ECO:0000256" key="1">
    <source>
        <dbReference type="ARBA" id="ARBA00022801"/>
    </source>
</evidence>
<dbReference type="Proteomes" id="UP000006798">
    <property type="component" value="Plasmid pBB1"/>
</dbReference>
<dbReference type="GO" id="GO:0004301">
    <property type="term" value="F:epoxide hydrolase activity"/>
    <property type="evidence" value="ECO:0007669"/>
    <property type="project" value="UniProtKB-EC"/>
</dbReference>
<keyword evidence="1 3" id="KW-0378">Hydrolase</keyword>
<evidence type="ECO:0000259" key="2">
    <source>
        <dbReference type="Pfam" id="PF00561"/>
    </source>
</evidence>
<dbReference type="HOGENOM" id="CLU_020336_7_1_4"/>
<dbReference type="KEGG" id="cnc:CNE_BB1p13080"/>
<dbReference type="EC" id="3.3.2.10" evidence="3"/>
<protein>
    <submittedName>
        <fullName evidence="3">Soluble epoxide hydrolase</fullName>
        <ecNumber evidence="3">3.3.2.10</ecNumber>
    </submittedName>
</protein>
<geneLocation type="plasmid" evidence="3 4">
    <name>pBB1</name>
</geneLocation>